<dbReference type="Proteomes" id="UP001552427">
    <property type="component" value="Unassembled WGS sequence"/>
</dbReference>
<comment type="caution">
    <text evidence="1">The sequence shown here is derived from an EMBL/GenBank/DDBJ whole genome shotgun (WGS) entry which is preliminary data.</text>
</comment>
<gene>
    <name evidence="1" type="ORF">AB0K40_12075</name>
</gene>
<evidence type="ECO:0000313" key="1">
    <source>
        <dbReference type="EMBL" id="MEV4286228.1"/>
    </source>
</evidence>
<reference evidence="1 2" key="1">
    <citation type="submission" date="2024-06" db="EMBL/GenBank/DDBJ databases">
        <title>The Natural Products Discovery Center: Release of the First 8490 Sequenced Strains for Exploring Actinobacteria Biosynthetic Diversity.</title>
        <authorList>
            <person name="Kalkreuter E."/>
            <person name="Kautsar S.A."/>
            <person name="Yang D."/>
            <person name="Bader C.D."/>
            <person name="Teijaro C.N."/>
            <person name="Fluegel L."/>
            <person name="Davis C.M."/>
            <person name="Simpson J.R."/>
            <person name="Lauterbach L."/>
            <person name="Steele A.D."/>
            <person name="Gui C."/>
            <person name="Meng S."/>
            <person name="Li G."/>
            <person name="Viehrig K."/>
            <person name="Ye F."/>
            <person name="Su P."/>
            <person name="Kiefer A.F."/>
            <person name="Nichols A."/>
            <person name="Cepeda A.J."/>
            <person name="Yan W."/>
            <person name="Fan B."/>
            <person name="Jiang Y."/>
            <person name="Adhikari A."/>
            <person name="Zheng C.-J."/>
            <person name="Schuster L."/>
            <person name="Cowan T.M."/>
            <person name="Smanski M.J."/>
            <person name="Chevrette M.G."/>
            <person name="De Carvalho L.P.S."/>
            <person name="Shen B."/>
        </authorList>
    </citation>
    <scope>NUCLEOTIDE SEQUENCE [LARGE SCALE GENOMIC DNA]</scope>
    <source>
        <strain evidence="1 2">NPDC049574</strain>
    </source>
</reference>
<proteinExistence type="predicted"/>
<dbReference type="EMBL" id="JBFARM010000003">
    <property type="protein sequence ID" value="MEV4286228.1"/>
    <property type="molecule type" value="Genomic_DNA"/>
</dbReference>
<dbReference type="RefSeq" id="WP_364448033.1">
    <property type="nucleotide sequence ID" value="NZ_JBFARM010000003.1"/>
</dbReference>
<organism evidence="1 2">
    <name type="scientific">Nonomuraea bangladeshensis</name>
    <dbReference type="NCBI Taxonomy" id="404385"/>
    <lineage>
        <taxon>Bacteria</taxon>
        <taxon>Bacillati</taxon>
        <taxon>Actinomycetota</taxon>
        <taxon>Actinomycetes</taxon>
        <taxon>Streptosporangiales</taxon>
        <taxon>Streptosporangiaceae</taxon>
        <taxon>Nonomuraea</taxon>
    </lineage>
</organism>
<sequence>MRKIIAERSDGIEVRSFHGFADVEAAKDLRPGQRSIWDLSGPGRGRRVAVGPNALIMDVAPDVGVFVRYESWDGPPDPYAEWELVWDGPLFLASGRICAVKEDQGEKDYHPAFDLGREMTQWSARLLSKFVDNDREPLFPRDIYKVTLLTLQLWP</sequence>
<keyword evidence="2" id="KW-1185">Reference proteome</keyword>
<accession>A0ABV3H110</accession>
<evidence type="ECO:0000313" key="2">
    <source>
        <dbReference type="Proteomes" id="UP001552427"/>
    </source>
</evidence>
<protein>
    <submittedName>
        <fullName evidence="1">Uncharacterized protein</fullName>
    </submittedName>
</protein>
<name>A0ABV3H110_9ACTN</name>